<name>A0AAN7RB68_TRANT</name>
<dbReference type="InterPro" id="IPR032675">
    <property type="entry name" value="LRR_dom_sf"/>
</dbReference>
<evidence type="ECO:0000256" key="2">
    <source>
        <dbReference type="ARBA" id="ARBA00022692"/>
    </source>
</evidence>
<keyword evidence="4" id="KW-0677">Repeat</keyword>
<dbReference type="InterPro" id="IPR001245">
    <property type="entry name" value="Ser-Thr/Tyr_kinase_cat_dom"/>
</dbReference>
<dbReference type="Pfam" id="PF08263">
    <property type="entry name" value="LRRNT_2"/>
    <property type="match status" value="1"/>
</dbReference>
<evidence type="ECO:0000256" key="6">
    <source>
        <dbReference type="ARBA" id="ARBA00023136"/>
    </source>
</evidence>
<dbReference type="PROSITE" id="PS50011">
    <property type="entry name" value="PROTEIN_KINASE_DOM"/>
    <property type="match status" value="1"/>
</dbReference>
<protein>
    <recommendedName>
        <fullName evidence="10">Protein kinase domain-containing protein</fullName>
    </recommendedName>
</protein>
<evidence type="ECO:0000256" key="7">
    <source>
        <dbReference type="ARBA" id="ARBA00023170"/>
    </source>
</evidence>
<dbReference type="FunFam" id="3.80.10.10:FF:000129">
    <property type="entry name" value="Leucine-rich repeat receptor-like kinase"/>
    <property type="match status" value="1"/>
</dbReference>
<reference evidence="11 12" key="1">
    <citation type="journal article" date="2023" name="Hortic Res">
        <title>Pangenome of water caltrop reveals structural variations and asymmetric subgenome divergence after allopolyploidization.</title>
        <authorList>
            <person name="Zhang X."/>
            <person name="Chen Y."/>
            <person name="Wang L."/>
            <person name="Yuan Y."/>
            <person name="Fang M."/>
            <person name="Shi L."/>
            <person name="Lu R."/>
            <person name="Comes H.P."/>
            <person name="Ma Y."/>
            <person name="Chen Y."/>
            <person name="Huang G."/>
            <person name="Zhou Y."/>
            <person name="Zheng Z."/>
            <person name="Qiu Y."/>
        </authorList>
    </citation>
    <scope>NUCLEOTIDE SEQUENCE [LARGE SCALE GENOMIC DNA]</scope>
    <source>
        <strain evidence="11">F231</strain>
    </source>
</reference>
<organism evidence="11 12">
    <name type="scientific">Trapa natans</name>
    <name type="common">Water chestnut</name>
    <dbReference type="NCBI Taxonomy" id="22666"/>
    <lineage>
        <taxon>Eukaryota</taxon>
        <taxon>Viridiplantae</taxon>
        <taxon>Streptophyta</taxon>
        <taxon>Embryophyta</taxon>
        <taxon>Tracheophyta</taxon>
        <taxon>Spermatophyta</taxon>
        <taxon>Magnoliopsida</taxon>
        <taxon>eudicotyledons</taxon>
        <taxon>Gunneridae</taxon>
        <taxon>Pentapetalae</taxon>
        <taxon>rosids</taxon>
        <taxon>malvids</taxon>
        <taxon>Myrtales</taxon>
        <taxon>Lythraceae</taxon>
        <taxon>Trapa</taxon>
    </lineage>
</organism>
<evidence type="ECO:0000259" key="10">
    <source>
        <dbReference type="PROSITE" id="PS50011"/>
    </source>
</evidence>
<accession>A0AAN7RB68</accession>
<keyword evidence="7" id="KW-0675">Receptor</keyword>
<dbReference type="InterPro" id="IPR000719">
    <property type="entry name" value="Prot_kinase_dom"/>
</dbReference>
<dbReference type="Gene3D" id="3.30.200.20">
    <property type="entry name" value="Phosphorylase Kinase, domain 1"/>
    <property type="match status" value="1"/>
</dbReference>
<keyword evidence="12" id="KW-1185">Reference proteome</keyword>
<dbReference type="GO" id="GO:0005524">
    <property type="term" value="F:ATP binding"/>
    <property type="evidence" value="ECO:0007669"/>
    <property type="project" value="InterPro"/>
</dbReference>
<dbReference type="Pfam" id="PF07714">
    <property type="entry name" value="PK_Tyr_Ser-Thr"/>
    <property type="match status" value="1"/>
</dbReference>
<dbReference type="Proteomes" id="UP001346149">
    <property type="component" value="Unassembled WGS sequence"/>
</dbReference>
<keyword evidence="3" id="KW-0732">Signal</keyword>
<dbReference type="AlphaFoldDB" id="A0AAN7RB68"/>
<evidence type="ECO:0000256" key="9">
    <source>
        <dbReference type="SAM" id="Phobius"/>
    </source>
</evidence>
<evidence type="ECO:0000256" key="8">
    <source>
        <dbReference type="ARBA" id="ARBA00046288"/>
    </source>
</evidence>
<evidence type="ECO:0000256" key="3">
    <source>
        <dbReference type="ARBA" id="ARBA00022729"/>
    </source>
</evidence>
<evidence type="ECO:0000313" key="11">
    <source>
        <dbReference type="EMBL" id="KAK4795005.1"/>
    </source>
</evidence>
<dbReference type="SUPFAM" id="SSF52058">
    <property type="entry name" value="L domain-like"/>
    <property type="match status" value="1"/>
</dbReference>
<evidence type="ECO:0000256" key="1">
    <source>
        <dbReference type="ARBA" id="ARBA00022614"/>
    </source>
</evidence>
<feature type="transmembrane region" description="Helical" evidence="9">
    <location>
        <begin position="12"/>
        <end position="31"/>
    </location>
</feature>
<proteinExistence type="predicted"/>
<dbReference type="GO" id="GO:0004672">
    <property type="term" value="F:protein kinase activity"/>
    <property type="evidence" value="ECO:0007669"/>
    <property type="project" value="InterPro"/>
</dbReference>
<comment type="caution">
    <text evidence="11">The sequence shown here is derived from an EMBL/GenBank/DDBJ whole genome shotgun (WGS) entry which is preliminary data.</text>
</comment>
<keyword evidence="2 9" id="KW-0812">Transmembrane</keyword>
<feature type="transmembrane region" description="Helical" evidence="9">
    <location>
        <begin position="260"/>
        <end position="284"/>
    </location>
</feature>
<dbReference type="EMBL" id="JAXQNO010000007">
    <property type="protein sequence ID" value="KAK4795005.1"/>
    <property type="molecule type" value="Genomic_DNA"/>
</dbReference>
<comment type="subcellular location">
    <subcellularLocation>
        <location evidence="8">Endomembrane system</location>
        <topology evidence="8">Single-pass type I membrane protein</topology>
    </subcellularLocation>
</comment>
<evidence type="ECO:0000313" key="12">
    <source>
        <dbReference type="Proteomes" id="UP001346149"/>
    </source>
</evidence>
<dbReference type="InterPro" id="IPR013210">
    <property type="entry name" value="LRR_N_plant-typ"/>
</dbReference>
<feature type="domain" description="Protein kinase" evidence="10">
    <location>
        <begin position="289"/>
        <end position="591"/>
    </location>
</feature>
<dbReference type="PANTHER" id="PTHR46084">
    <property type="entry name" value="PROTEIN MALE DISCOVERER 2"/>
    <property type="match status" value="1"/>
</dbReference>
<dbReference type="PANTHER" id="PTHR46084:SF1">
    <property type="entry name" value="PROTEIN MALE DISCOVERER 2"/>
    <property type="match status" value="1"/>
</dbReference>
<sequence length="618" mass="69091">MEVRRNTLGFHLLCYLVLIILVSQIQGYWSVNHEGLALLQFKEGVYSDPDGDLANWDPNHDDPCRWSGVRCIKGKVYILNLTGYRLKGIVSPELGKLNHLRYLLLCGNSLEGSIPSELEMLSHLSELQIDENFKTTLSNGPGGMNRKLGPRLQRTEPLNSKASCYTSPAVDTAESQETRNIQSGINFNILRRKLLEESRNLEVPPASTGSMPMVIVLVTRSSGAFPAVPSVHTMHKSNPSSPPPLPQENEMDNKLWQASWKYIVIITSSISLFCLAALSICIMFQKRGAKTIAPWKAGISGQLQKAFVTGVPKLDRSELETACEDFSNIICSIHGSTLYKGNLSNAVEIAVVSTSISLNDWSPNVQKAYRRKLNTLSRVNHKNFINLIGYCEEDEPFTRMMVFEYAPNGSLFEHLHLKEFEPLDWNTRARIIMGIAYCLEYLHHEVNLPMAHGNLNSTAIFLTDDYAAKVAKFDIWPGTSSKSSTGGKDKSRHSELSQIDDPEENVYDFGLILLEIISGKLPSEEKGALVDLVAEHLNSTGSITCLVDPTLKSFKNNELDLICEIIKDCIKSEPKKRPTMKEITSKLREVINISPEKASPRISPLWWAELEILSEETT</sequence>
<dbReference type="Gene3D" id="3.80.10.10">
    <property type="entry name" value="Ribonuclease Inhibitor"/>
    <property type="match status" value="1"/>
</dbReference>
<dbReference type="SUPFAM" id="SSF56112">
    <property type="entry name" value="Protein kinase-like (PK-like)"/>
    <property type="match status" value="1"/>
</dbReference>
<keyword evidence="5 9" id="KW-1133">Transmembrane helix</keyword>
<dbReference type="GO" id="GO:0012505">
    <property type="term" value="C:endomembrane system"/>
    <property type="evidence" value="ECO:0007669"/>
    <property type="project" value="UniProtKB-SubCell"/>
</dbReference>
<evidence type="ECO:0000256" key="4">
    <source>
        <dbReference type="ARBA" id="ARBA00022737"/>
    </source>
</evidence>
<dbReference type="FunFam" id="3.30.200.20:FF:000489">
    <property type="entry name" value="Inactive receptor-like serine/threonine-protein kinase"/>
    <property type="match status" value="1"/>
</dbReference>
<dbReference type="Gene3D" id="1.10.510.10">
    <property type="entry name" value="Transferase(Phosphotransferase) domain 1"/>
    <property type="match status" value="1"/>
</dbReference>
<keyword evidence="6 9" id="KW-0472">Membrane</keyword>
<gene>
    <name evidence="11" type="ORF">SAY86_012999</name>
</gene>
<evidence type="ECO:0000256" key="5">
    <source>
        <dbReference type="ARBA" id="ARBA00022989"/>
    </source>
</evidence>
<keyword evidence="1" id="KW-0433">Leucine-rich repeat</keyword>
<dbReference type="InterPro" id="IPR011009">
    <property type="entry name" value="Kinase-like_dom_sf"/>
</dbReference>